<proteinExistence type="predicted"/>
<feature type="region of interest" description="Disordered" evidence="1">
    <location>
        <begin position="21"/>
        <end position="50"/>
    </location>
</feature>
<evidence type="ECO:0000313" key="2">
    <source>
        <dbReference type="EMBL" id="KAI8036038.1"/>
    </source>
</evidence>
<organism evidence="2 3">
    <name type="scientific">Drosophila gunungcola</name>
    <name type="common">fruit fly</name>
    <dbReference type="NCBI Taxonomy" id="103775"/>
    <lineage>
        <taxon>Eukaryota</taxon>
        <taxon>Metazoa</taxon>
        <taxon>Ecdysozoa</taxon>
        <taxon>Arthropoda</taxon>
        <taxon>Hexapoda</taxon>
        <taxon>Insecta</taxon>
        <taxon>Pterygota</taxon>
        <taxon>Neoptera</taxon>
        <taxon>Endopterygota</taxon>
        <taxon>Diptera</taxon>
        <taxon>Brachycera</taxon>
        <taxon>Muscomorpha</taxon>
        <taxon>Ephydroidea</taxon>
        <taxon>Drosophilidae</taxon>
        <taxon>Drosophila</taxon>
        <taxon>Sophophora</taxon>
    </lineage>
</organism>
<gene>
    <name evidence="2" type="ORF">M5D96_011132</name>
</gene>
<accession>A0A9P9YG97</accession>
<evidence type="ECO:0000256" key="1">
    <source>
        <dbReference type="SAM" id="MobiDB-lite"/>
    </source>
</evidence>
<dbReference type="EMBL" id="JAMKOV010000024">
    <property type="protein sequence ID" value="KAI8036038.1"/>
    <property type="molecule type" value="Genomic_DNA"/>
</dbReference>
<keyword evidence="3" id="KW-1185">Reference proteome</keyword>
<dbReference type="AlphaFoldDB" id="A0A9P9YG97"/>
<name>A0A9P9YG97_9MUSC</name>
<protein>
    <submittedName>
        <fullName evidence="2">Uncharacterized protein</fullName>
    </submittedName>
</protein>
<sequence>MPMPEPTPIPVPVPIPMAMEVEVEEGAGKAGDGSPRGAEEGPPRPGSQAAVTVIPWTVVDICGARSWG</sequence>
<dbReference type="Proteomes" id="UP001059596">
    <property type="component" value="Unassembled WGS sequence"/>
</dbReference>
<comment type="caution">
    <text evidence="2">The sequence shown here is derived from an EMBL/GenBank/DDBJ whole genome shotgun (WGS) entry which is preliminary data.</text>
</comment>
<reference evidence="2" key="1">
    <citation type="journal article" date="2023" name="Genome Biol. Evol.">
        <title>Long-read-based Genome Assembly of Drosophila gunungcola Reveals Fewer Chemosensory Genes in Flower-breeding Species.</title>
        <authorList>
            <person name="Negi A."/>
            <person name="Liao B.Y."/>
            <person name="Yeh S.D."/>
        </authorList>
    </citation>
    <scope>NUCLEOTIDE SEQUENCE</scope>
    <source>
        <strain evidence="2">Sukarami</strain>
    </source>
</reference>
<evidence type="ECO:0000313" key="3">
    <source>
        <dbReference type="Proteomes" id="UP001059596"/>
    </source>
</evidence>